<dbReference type="RefSeq" id="WP_166030983.1">
    <property type="nucleotide sequence ID" value="NZ_CP048877.1"/>
</dbReference>
<dbReference type="EMBL" id="CP048877">
    <property type="protein sequence ID" value="QIJ70760.1"/>
    <property type="molecule type" value="Genomic_DNA"/>
</dbReference>
<keyword evidence="7" id="KW-0067">ATP-binding</keyword>
<dbReference type="Gene3D" id="3.30.565.10">
    <property type="entry name" value="Histidine kinase-like ATPase, C-terminal domain"/>
    <property type="match status" value="1"/>
</dbReference>
<dbReference type="EC" id="2.7.13.3" evidence="2"/>
<dbReference type="InterPro" id="IPR001610">
    <property type="entry name" value="PAC"/>
</dbReference>
<evidence type="ECO:0000313" key="10">
    <source>
        <dbReference type="EMBL" id="QIJ70760.1"/>
    </source>
</evidence>
<reference evidence="10 11" key="1">
    <citation type="submission" date="2020-02" db="EMBL/GenBank/DDBJ databases">
        <title>Genome analysis of Thermosulfuriphilus ammonigenes ST65T, an anaerobic thermophilic chemolithoautotrophic bacterium isolated from a deep-sea hydrothermal vent.</title>
        <authorList>
            <person name="Slobodkina G."/>
            <person name="Allioux M."/>
            <person name="Merkel A."/>
            <person name="Alain K."/>
            <person name="Jebbar M."/>
            <person name="Slobodkin A."/>
        </authorList>
    </citation>
    <scope>NUCLEOTIDE SEQUENCE [LARGE SCALE GENOMIC DNA]</scope>
    <source>
        <strain evidence="10 11">ST65</strain>
    </source>
</reference>
<evidence type="ECO:0000256" key="7">
    <source>
        <dbReference type="ARBA" id="ARBA00022840"/>
    </source>
</evidence>
<dbReference type="Pfam" id="PF07730">
    <property type="entry name" value="HisKA_3"/>
    <property type="match status" value="1"/>
</dbReference>
<comment type="catalytic activity">
    <reaction evidence="1">
        <text>ATP + protein L-histidine = ADP + protein N-phospho-L-histidine.</text>
        <dbReference type="EC" id="2.7.13.3"/>
    </reaction>
</comment>
<dbReference type="PROSITE" id="PS50109">
    <property type="entry name" value="HIS_KIN"/>
    <property type="match status" value="1"/>
</dbReference>
<protein>
    <recommendedName>
        <fullName evidence="2">histidine kinase</fullName>
        <ecNumber evidence="2">2.7.13.3</ecNumber>
    </recommendedName>
</protein>
<keyword evidence="5" id="KW-0547">Nucleotide-binding</keyword>
<sequence length="498" mass="56575">MVLSESSEKGLSRPTQAIKEKDSSWAQAEKVPLNKLLSKVTTLSEPAFLTSEMGMIIEANQAFEDCLRLPRQEILGASCYKLIHGTNQRPPSCPFSQKGTPALRIPFFWRGGLYLILLKKFRDSEGRGRYLLHTLKEVDGYKELNPLGLLDHLPLPIFRMEPRPDGHLLSVNQALRQWLGQNELNGQRLASFAMDVSAWEKMVQQLLSGEIIKGVEMGFRGPQGRPLWGAIYASLTFDQTGQPESICGVIRDISQEVRQRIIQRAAEDIRNSHYRLISRLKQQLQNLTYRLLEAQEDERRRISMEIHDGIGQVLSAVRYTLEHVLVSHQQGRGLEAPKIEEALELLDKVMQETRHIILNLRPPLLDDLGLEATLRWYIDHVTSGTNLTCQLFFEVEEEAIPEAYKIILYRITQEALSNVIKHARADSVSIRLKRDGKRILLTIEDNGIGFNPQEENNQQRPGGYGLMSIRQRACFVGATFEIHSRPGEGTKIEVGFPI</sequence>
<evidence type="ECO:0000256" key="3">
    <source>
        <dbReference type="ARBA" id="ARBA00022553"/>
    </source>
</evidence>
<dbReference type="InterPro" id="IPR005467">
    <property type="entry name" value="His_kinase_dom"/>
</dbReference>
<evidence type="ECO:0000256" key="2">
    <source>
        <dbReference type="ARBA" id="ARBA00012438"/>
    </source>
</evidence>
<evidence type="ECO:0000256" key="4">
    <source>
        <dbReference type="ARBA" id="ARBA00022679"/>
    </source>
</evidence>
<feature type="compositionally biased region" description="Basic and acidic residues" evidence="9">
    <location>
        <begin position="1"/>
        <end position="11"/>
    </location>
</feature>
<dbReference type="CDD" id="cd16917">
    <property type="entry name" value="HATPase_UhpB-NarQ-NarX-like"/>
    <property type="match status" value="1"/>
</dbReference>
<dbReference type="GO" id="GO:0016020">
    <property type="term" value="C:membrane"/>
    <property type="evidence" value="ECO:0007669"/>
    <property type="project" value="InterPro"/>
</dbReference>
<dbReference type="GO" id="GO:0046983">
    <property type="term" value="F:protein dimerization activity"/>
    <property type="evidence" value="ECO:0007669"/>
    <property type="project" value="InterPro"/>
</dbReference>
<evidence type="ECO:0000256" key="6">
    <source>
        <dbReference type="ARBA" id="ARBA00022777"/>
    </source>
</evidence>
<dbReference type="SMART" id="SM00387">
    <property type="entry name" value="HATPase_c"/>
    <property type="match status" value="1"/>
</dbReference>
<evidence type="ECO:0000313" key="11">
    <source>
        <dbReference type="Proteomes" id="UP000502179"/>
    </source>
</evidence>
<dbReference type="Proteomes" id="UP000502179">
    <property type="component" value="Chromosome"/>
</dbReference>
<dbReference type="Gene3D" id="3.30.450.20">
    <property type="entry name" value="PAS domain"/>
    <property type="match status" value="1"/>
</dbReference>
<dbReference type="Pfam" id="PF02518">
    <property type="entry name" value="HATPase_c"/>
    <property type="match status" value="1"/>
</dbReference>
<dbReference type="PROSITE" id="PS50113">
    <property type="entry name" value="PAC"/>
    <property type="match status" value="1"/>
</dbReference>
<dbReference type="PANTHER" id="PTHR24421">
    <property type="entry name" value="NITRATE/NITRITE SENSOR PROTEIN NARX-RELATED"/>
    <property type="match status" value="1"/>
</dbReference>
<accession>A0A6G7PT14</accession>
<dbReference type="PANTHER" id="PTHR24421:SF10">
    <property type="entry name" value="NITRATE_NITRITE SENSOR PROTEIN NARQ"/>
    <property type="match status" value="1"/>
</dbReference>
<dbReference type="SUPFAM" id="SSF55874">
    <property type="entry name" value="ATPase domain of HSP90 chaperone/DNA topoisomerase II/histidine kinase"/>
    <property type="match status" value="1"/>
</dbReference>
<dbReference type="InterPro" id="IPR000700">
    <property type="entry name" value="PAS-assoc_C"/>
</dbReference>
<keyword evidence="11" id="KW-1185">Reference proteome</keyword>
<evidence type="ECO:0000256" key="9">
    <source>
        <dbReference type="SAM" id="MobiDB-lite"/>
    </source>
</evidence>
<dbReference type="SUPFAM" id="SSF55785">
    <property type="entry name" value="PYP-like sensor domain (PAS domain)"/>
    <property type="match status" value="2"/>
</dbReference>
<evidence type="ECO:0000256" key="5">
    <source>
        <dbReference type="ARBA" id="ARBA00022741"/>
    </source>
</evidence>
<gene>
    <name evidence="10" type="ORF">G4V39_00080</name>
</gene>
<feature type="region of interest" description="Disordered" evidence="9">
    <location>
        <begin position="1"/>
        <end position="23"/>
    </location>
</feature>
<organism evidence="10 11">
    <name type="scientific">Thermosulfuriphilus ammonigenes</name>
    <dbReference type="NCBI Taxonomy" id="1936021"/>
    <lineage>
        <taxon>Bacteria</taxon>
        <taxon>Pseudomonadati</taxon>
        <taxon>Thermodesulfobacteriota</taxon>
        <taxon>Thermodesulfobacteria</taxon>
        <taxon>Thermodesulfobacteriales</taxon>
        <taxon>Thermodesulfobacteriaceae</taxon>
        <taxon>Thermosulfuriphilus</taxon>
    </lineage>
</organism>
<dbReference type="InterPro" id="IPR035965">
    <property type="entry name" value="PAS-like_dom_sf"/>
</dbReference>
<dbReference type="PROSITE" id="PS50112">
    <property type="entry name" value="PAS"/>
    <property type="match status" value="1"/>
</dbReference>
<keyword evidence="8" id="KW-0902">Two-component regulatory system</keyword>
<dbReference type="InterPro" id="IPR036890">
    <property type="entry name" value="HATPase_C_sf"/>
</dbReference>
<dbReference type="KEGG" id="tav:G4V39_00080"/>
<dbReference type="GO" id="GO:0005524">
    <property type="term" value="F:ATP binding"/>
    <property type="evidence" value="ECO:0007669"/>
    <property type="project" value="UniProtKB-KW"/>
</dbReference>
<dbReference type="SMART" id="SM00086">
    <property type="entry name" value="PAC"/>
    <property type="match status" value="1"/>
</dbReference>
<evidence type="ECO:0000256" key="1">
    <source>
        <dbReference type="ARBA" id="ARBA00000085"/>
    </source>
</evidence>
<dbReference type="GO" id="GO:0000155">
    <property type="term" value="F:phosphorelay sensor kinase activity"/>
    <property type="evidence" value="ECO:0007669"/>
    <property type="project" value="InterPro"/>
</dbReference>
<dbReference type="Gene3D" id="1.20.5.1930">
    <property type="match status" value="1"/>
</dbReference>
<dbReference type="AlphaFoldDB" id="A0A6G7PT14"/>
<dbReference type="Pfam" id="PF13426">
    <property type="entry name" value="PAS_9"/>
    <property type="match status" value="2"/>
</dbReference>
<dbReference type="InterPro" id="IPR003594">
    <property type="entry name" value="HATPase_dom"/>
</dbReference>
<evidence type="ECO:0000256" key="8">
    <source>
        <dbReference type="ARBA" id="ARBA00023012"/>
    </source>
</evidence>
<name>A0A6G7PT14_9BACT</name>
<dbReference type="CDD" id="cd00130">
    <property type="entry name" value="PAS"/>
    <property type="match status" value="1"/>
</dbReference>
<dbReference type="InterPro" id="IPR050482">
    <property type="entry name" value="Sensor_HK_TwoCompSys"/>
</dbReference>
<dbReference type="InterPro" id="IPR000014">
    <property type="entry name" value="PAS"/>
</dbReference>
<proteinExistence type="predicted"/>
<keyword evidence="4" id="KW-0808">Transferase</keyword>
<keyword evidence="3" id="KW-0597">Phosphoprotein</keyword>
<keyword evidence="6" id="KW-0418">Kinase</keyword>
<dbReference type="NCBIfam" id="TIGR00229">
    <property type="entry name" value="sensory_box"/>
    <property type="match status" value="1"/>
</dbReference>
<dbReference type="InterPro" id="IPR011712">
    <property type="entry name" value="Sig_transdc_His_kin_sub3_dim/P"/>
</dbReference>